<dbReference type="Pfam" id="PF00106">
    <property type="entry name" value="adh_short"/>
    <property type="match status" value="1"/>
</dbReference>
<reference evidence="4 5" key="1">
    <citation type="journal article" date="2012" name="Science">
        <title>The Paleozoic origin of enzymatic lignin decomposition reconstructed from 31 fungal genomes.</title>
        <authorList>
            <person name="Floudas D."/>
            <person name="Binder M."/>
            <person name="Riley R."/>
            <person name="Barry K."/>
            <person name="Blanchette R.A."/>
            <person name="Henrissat B."/>
            <person name="Martinez A.T."/>
            <person name="Otillar R."/>
            <person name="Spatafora J.W."/>
            <person name="Yadav J.S."/>
            <person name="Aerts A."/>
            <person name="Benoit I."/>
            <person name="Boyd A."/>
            <person name="Carlson A."/>
            <person name="Copeland A."/>
            <person name="Coutinho P.M."/>
            <person name="de Vries R.P."/>
            <person name="Ferreira P."/>
            <person name="Findley K."/>
            <person name="Foster B."/>
            <person name="Gaskell J."/>
            <person name="Glotzer D."/>
            <person name="Gorecki P."/>
            <person name="Heitman J."/>
            <person name="Hesse C."/>
            <person name="Hori C."/>
            <person name="Igarashi K."/>
            <person name="Jurgens J.A."/>
            <person name="Kallen N."/>
            <person name="Kersten P."/>
            <person name="Kohler A."/>
            <person name="Kuees U."/>
            <person name="Kumar T.K.A."/>
            <person name="Kuo A."/>
            <person name="LaButti K."/>
            <person name="Larrondo L.F."/>
            <person name="Lindquist E."/>
            <person name="Ling A."/>
            <person name="Lombard V."/>
            <person name="Lucas S."/>
            <person name="Lundell T."/>
            <person name="Martin R."/>
            <person name="McLaughlin D.J."/>
            <person name="Morgenstern I."/>
            <person name="Morin E."/>
            <person name="Murat C."/>
            <person name="Nagy L.G."/>
            <person name="Nolan M."/>
            <person name="Ohm R.A."/>
            <person name="Patyshakuliyeva A."/>
            <person name="Rokas A."/>
            <person name="Ruiz-Duenas F.J."/>
            <person name="Sabat G."/>
            <person name="Salamov A."/>
            <person name="Samejima M."/>
            <person name="Schmutz J."/>
            <person name="Slot J.C."/>
            <person name="St John F."/>
            <person name="Stenlid J."/>
            <person name="Sun H."/>
            <person name="Sun S."/>
            <person name="Syed K."/>
            <person name="Tsang A."/>
            <person name="Wiebenga A."/>
            <person name="Young D."/>
            <person name="Pisabarro A."/>
            <person name="Eastwood D.C."/>
            <person name="Martin F."/>
            <person name="Cullen D."/>
            <person name="Grigoriev I.V."/>
            <person name="Hibbett D.S."/>
        </authorList>
    </citation>
    <scope>NUCLEOTIDE SEQUENCE</scope>
    <source>
        <strain evidence="5">FP-58527</strain>
    </source>
</reference>
<dbReference type="Proteomes" id="UP000015241">
    <property type="component" value="Unassembled WGS sequence"/>
</dbReference>
<comment type="similarity">
    <text evidence="1">Belongs to the short-chain dehydrogenases/reductases (SDR) family.</text>
</comment>
<dbReference type="Gene3D" id="3.40.50.720">
    <property type="entry name" value="NAD(P)-binding Rossmann-like Domain"/>
    <property type="match status" value="1"/>
</dbReference>
<dbReference type="PANTHER" id="PTHR43544:SF7">
    <property type="entry name" value="NADB-LER2"/>
    <property type="match status" value="1"/>
</dbReference>
<dbReference type="SUPFAM" id="SSF51735">
    <property type="entry name" value="NAD(P)-binding Rossmann-fold domains"/>
    <property type="match status" value="1"/>
</dbReference>
<dbReference type="EMBL" id="KE504156">
    <property type="protein sequence ID" value="EPS99537.1"/>
    <property type="molecule type" value="Genomic_DNA"/>
</dbReference>
<name>S8E424_FOMSC</name>
<dbReference type="GO" id="GO:0005737">
    <property type="term" value="C:cytoplasm"/>
    <property type="evidence" value="ECO:0007669"/>
    <property type="project" value="TreeGrafter"/>
</dbReference>
<dbReference type="eggNOG" id="KOG1611">
    <property type="taxonomic scope" value="Eukaryota"/>
</dbReference>
<keyword evidence="3" id="KW-0560">Oxidoreductase</keyword>
<dbReference type="PANTHER" id="PTHR43544">
    <property type="entry name" value="SHORT-CHAIN DEHYDROGENASE/REDUCTASE"/>
    <property type="match status" value="1"/>
</dbReference>
<evidence type="ECO:0000256" key="3">
    <source>
        <dbReference type="ARBA" id="ARBA00023002"/>
    </source>
</evidence>
<dbReference type="InParanoid" id="S8E424"/>
<sequence length="130" mass="14306">MGGCVDLLGPRVLGKAYLPLLERGTRKTIVNVRSHAGSIGRCIDARNAVYSLSKLAVNMLSHKQAIERPDLIVISLCPGHAQTGAYIKTGRANPPLTVEESVAGQLRVVEALTREHSGRFWQYDEKELLW</sequence>
<organism evidence="4 5">
    <name type="scientific">Fomitopsis schrenkii</name>
    <name type="common">Brown rot fungus</name>
    <dbReference type="NCBI Taxonomy" id="2126942"/>
    <lineage>
        <taxon>Eukaryota</taxon>
        <taxon>Fungi</taxon>
        <taxon>Dikarya</taxon>
        <taxon>Basidiomycota</taxon>
        <taxon>Agaricomycotina</taxon>
        <taxon>Agaricomycetes</taxon>
        <taxon>Polyporales</taxon>
        <taxon>Fomitopsis</taxon>
    </lineage>
</organism>
<protein>
    <recommendedName>
        <fullName evidence="6">C-factor</fullName>
    </recommendedName>
</protein>
<evidence type="ECO:0000256" key="1">
    <source>
        <dbReference type="ARBA" id="ARBA00006484"/>
    </source>
</evidence>
<evidence type="ECO:0000313" key="5">
    <source>
        <dbReference type="Proteomes" id="UP000015241"/>
    </source>
</evidence>
<dbReference type="InterPro" id="IPR002347">
    <property type="entry name" value="SDR_fam"/>
</dbReference>
<dbReference type="InterPro" id="IPR051468">
    <property type="entry name" value="Fungal_SecMetab_SDRs"/>
</dbReference>
<evidence type="ECO:0000256" key="2">
    <source>
        <dbReference type="ARBA" id="ARBA00022857"/>
    </source>
</evidence>
<dbReference type="AlphaFoldDB" id="S8E424"/>
<keyword evidence="2" id="KW-0521">NADP</keyword>
<dbReference type="OrthoDB" id="9876299at2759"/>
<evidence type="ECO:0000313" key="4">
    <source>
        <dbReference type="EMBL" id="EPS99537.1"/>
    </source>
</evidence>
<keyword evidence="5" id="KW-1185">Reference proteome</keyword>
<gene>
    <name evidence="4" type="ORF">FOMPIDRAFT_1124419</name>
</gene>
<proteinExistence type="inferred from homology"/>
<dbReference type="InterPro" id="IPR036291">
    <property type="entry name" value="NAD(P)-bd_dom_sf"/>
</dbReference>
<accession>S8E424</accession>
<evidence type="ECO:0008006" key="6">
    <source>
        <dbReference type="Google" id="ProtNLM"/>
    </source>
</evidence>
<dbReference type="GO" id="GO:0016491">
    <property type="term" value="F:oxidoreductase activity"/>
    <property type="evidence" value="ECO:0007669"/>
    <property type="project" value="UniProtKB-KW"/>
</dbReference>
<dbReference type="HOGENOM" id="CLU_010194_9_7_1"/>